<dbReference type="SUPFAM" id="SSF53335">
    <property type="entry name" value="S-adenosyl-L-methionine-dependent methyltransferases"/>
    <property type="match status" value="1"/>
</dbReference>
<comment type="caution">
    <text evidence="1">The sequence shown here is derived from an EMBL/GenBank/DDBJ whole genome shotgun (WGS) entry which is preliminary data.</text>
</comment>
<proteinExistence type="predicted"/>
<evidence type="ECO:0008006" key="3">
    <source>
        <dbReference type="Google" id="ProtNLM"/>
    </source>
</evidence>
<reference evidence="1 2" key="1">
    <citation type="submission" date="2024-02" db="EMBL/GenBank/DDBJ databases">
        <authorList>
            <person name="Chen Y."/>
            <person name="Shah S."/>
            <person name="Dougan E. K."/>
            <person name="Thang M."/>
            <person name="Chan C."/>
        </authorList>
    </citation>
    <scope>NUCLEOTIDE SEQUENCE [LARGE SCALE GENOMIC DNA]</scope>
</reference>
<evidence type="ECO:0000313" key="1">
    <source>
        <dbReference type="EMBL" id="CAK9113440.1"/>
    </source>
</evidence>
<dbReference type="InterPro" id="IPR029063">
    <property type="entry name" value="SAM-dependent_MTases_sf"/>
</dbReference>
<dbReference type="Proteomes" id="UP001642484">
    <property type="component" value="Unassembled WGS sequence"/>
</dbReference>
<keyword evidence="2" id="KW-1185">Reference proteome</keyword>
<name>A0ABP0SM13_9DINO</name>
<protein>
    <recommendedName>
        <fullName evidence="3">Methyltransferase FkbM domain-containing protein</fullName>
    </recommendedName>
</protein>
<gene>
    <name evidence="1" type="ORF">CCMP2556_LOCUS52503</name>
</gene>
<organism evidence="1 2">
    <name type="scientific">Durusdinium trenchii</name>
    <dbReference type="NCBI Taxonomy" id="1381693"/>
    <lineage>
        <taxon>Eukaryota</taxon>
        <taxon>Sar</taxon>
        <taxon>Alveolata</taxon>
        <taxon>Dinophyceae</taxon>
        <taxon>Suessiales</taxon>
        <taxon>Symbiodiniaceae</taxon>
        <taxon>Durusdinium</taxon>
    </lineage>
</organism>
<accession>A0ABP0SM13</accession>
<evidence type="ECO:0000313" key="2">
    <source>
        <dbReference type="Proteomes" id="UP001642484"/>
    </source>
</evidence>
<sequence length="572" mass="65129">MATFDWALPATRNDWLQCNGLSFYCPMTSRMRNWGDLRENLQQHIRLLTDEAWPQEVREARQSLLRPSLAAGWSLTEHAALTRTSYFSGEGSTACHSLQCAQCPIGEVALRTAVLLTSSKEILEALKTPDMPKATRNLVLYSLWDTVGKVDSMLFLEDEITWYDLLESGWPIFGILASLGTLLTGSKFDVRDDFSELRRDLAQLLRPQSSAEEVQSYLGPDQSSYQRWLVYAQQRRSQCFPPTVLGTLLVADGARSMAMPLPMEDFLRIVQSDMRGCRGPMDNLVELLQWPWPLFEAVDWLQTPAMVHVRIQPSQLQQRFRWQPEMSTLKFCLQLCHVEEPPGKLVVPRYRRPGTYGFVGDNIRSTGRPHCSLVFQNAFDTLVEFLPQKTAIQVVDVGSMLGDCCLWTLKRLGDMSGAWRSPRCRAYESDELWARLALTSAELNALSHAMTVHHVMVSARGQSSLDALLSDLGDDPWVLKIHTDGSELDLLQGAPRLLSAGRLQFALLRMESQLQLQDGRYRPPPSAWRAWMRSSGLHHHYELRFCHHEALLVAKRQWATRALLSRNLNFTR</sequence>
<dbReference type="EMBL" id="CAXAMN010027861">
    <property type="protein sequence ID" value="CAK9113440.1"/>
    <property type="molecule type" value="Genomic_DNA"/>
</dbReference>